<dbReference type="PANTHER" id="PTHR30373:SF2">
    <property type="entry name" value="UPF0603 PROTEIN YGCG"/>
    <property type="match status" value="1"/>
</dbReference>
<evidence type="ECO:0000256" key="1">
    <source>
        <dbReference type="SAM" id="MobiDB-lite"/>
    </source>
</evidence>
<gene>
    <name evidence="5" type="ORF">RFH51_12700</name>
</gene>
<keyword evidence="2" id="KW-0812">Transmembrane</keyword>
<accession>A0AAW8JIQ0</accession>
<name>A0AAW8JIQ0_9GAMM</name>
<keyword evidence="2" id="KW-0472">Membrane</keyword>
<keyword evidence="2" id="KW-1133">Transmembrane helix</keyword>
<evidence type="ECO:0000256" key="3">
    <source>
        <dbReference type="SAM" id="SignalP"/>
    </source>
</evidence>
<reference evidence="5" key="1">
    <citation type="submission" date="2023-08" db="EMBL/GenBank/DDBJ databases">
        <title>Emergence of clinically-relevant ST2 carbapenem-resistant Acinetobacter baumannii strains in hospital sewages in Zhejiang, East of China.</title>
        <authorList>
            <person name="Kaichao C."/>
            <person name="Zhang R."/>
        </authorList>
    </citation>
    <scope>NUCLEOTIDE SEQUENCE</scope>
    <source>
        <strain evidence="5">M-SY-60</strain>
    </source>
</reference>
<sequence length="345" mass="36287">MSLVVLGFCSSLSYSQTATAVDQEQETEDAIVMNKIIKNQQQNNAQTKQSTPAQQSASPASDAVANDMQEGQTERQLPTLNEPIIDQANLLNPQDKQALSQQIKALHDQGKAQIGIIIVPTTGQEDIFDYAMRVAQAWKLGSKAQDNGLLMAIAVNDHKIQILSGYGLEGVLPDVVLSRIIRNQITPYFKQNQYTQGIQAGITEISNILNQDPEVAQKAAQELKERQEQALHEQQAKENTLTTVAIILIVGIFASFIVGNRISAATAGVAACAAGLIYGSGIVMSLIMGVGVFFLLITSIAQLIFQMFLSGGGRGGGGRGGGFGGGGGYSGGGGSFGGGGASGSW</sequence>
<dbReference type="EMBL" id="JAVIDA010000018">
    <property type="protein sequence ID" value="MDQ9072318.1"/>
    <property type="molecule type" value="Genomic_DNA"/>
</dbReference>
<organism evidence="5 6">
    <name type="scientific">Acinetobacter gerneri</name>
    <dbReference type="NCBI Taxonomy" id="202952"/>
    <lineage>
        <taxon>Bacteria</taxon>
        <taxon>Pseudomonadati</taxon>
        <taxon>Pseudomonadota</taxon>
        <taxon>Gammaproteobacteria</taxon>
        <taxon>Moraxellales</taxon>
        <taxon>Moraxellaceae</taxon>
        <taxon>Acinetobacter</taxon>
    </lineage>
</organism>
<evidence type="ECO:0000313" key="5">
    <source>
        <dbReference type="EMBL" id="MDQ9072318.1"/>
    </source>
</evidence>
<dbReference type="Gene3D" id="3.10.310.50">
    <property type="match status" value="1"/>
</dbReference>
<feature type="chain" id="PRO_5043812918" evidence="3">
    <location>
        <begin position="21"/>
        <end position="345"/>
    </location>
</feature>
<evidence type="ECO:0000256" key="2">
    <source>
        <dbReference type="SAM" id="Phobius"/>
    </source>
</evidence>
<protein>
    <submittedName>
        <fullName evidence="5">TPM domain-containing protein</fullName>
    </submittedName>
</protein>
<dbReference type="PANTHER" id="PTHR30373">
    <property type="entry name" value="UPF0603 PROTEIN YGCG"/>
    <property type="match status" value="1"/>
</dbReference>
<feature type="signal peptide" evidence="3">
    <location>
        <begin position="1"/>
        <end position="20"/>
    </location>
</feature>
<feature type="transmembrane region" description="Helical" evidence="2">
    <location>
        <begin position="240"/>
        <end position="258"/>
    </location>
</feature>
<proteinExistence type="predicted"/>
<dbReference type="AlphaFoldDB" id="A0AAW8JIQ0"/>
<evidence type="ECO:0000259" key="4">
    <source>
        <dbReference type="Pfam" id="PF04536"/>
    </source>
</evidence>
<evidence type="ECO:0000313" key="6">
    <source>
        <dbReference type="Proteomes" id="UP001243195"/>
    </source>
</evidence>
<feature type="compositionally biased region" description="Low complexity" evidence="1">
    <location>
        <begin position="41"/>
        <end position="61"/>
    </location>
</feature>
<feature type="region of interest" description="Disordered" evidence="1">
    <location>
        <begin position="41"/>
        <end position="79"/>
    </location>
</feature>
<comment type="caution">
    <text evidence="5">The sequence shown here is derived from an EMBL/GenBank/DDBJ whole genome shotgun (WGS) entry which is preliminary data.</text>
</comment>
<keyword evidence="3" id="KW-0732">Signal</keyword>
<dbReference type="Proteomes" id="UP001243195">
    <property type="component" value="Unassembled WGS sequence"/>
</dbReference>
<feature type="compositionally biased region" description="Polar residues" evidence="1">
    <location>
        <begin position="69"/>
        <end position="79"/>
    </location>
</feature>
<feature type="domain" description="TPM" evidence="4">
    <location>
        <begin position="84"/>
        <end position="206"/>
    </location>
</feature>
<dbReference type="InterPro" id="IPR007621">
    <property type="entry name" value="TPM_dom"/>
</dbReference>
<dbReference type="Pfam" id="PF04536">
    <property type="entry name" value="TPM_phosphatase"/>
    <property type="match status" value="1"/>
</dbReference>